<dbReference type="OrthoDB" id="9806127at2"/>
<dbReference type="EMBL" id="BLAF01000034">
    <property type="protein sequence ID" value="GES22795.1"/>
    <property type="molecule type" value="Genomic_DNA"/>
</dbReference>
<evidence type="ECO:0000313" key="10">
    <source>
        <dbReference type="EMBL" id="GES22795.1"/>
    </source>
</evidence>
<dbReference type="InterPro" id="IPR039421">
    <property type="entry name" value="Type_1_exporter"/>
</dbReference>
<evidence type="ECO:0000256" key="7">
    <source>
        <dbReference type="SAM" id="Phobius"/>
    </source>
</evidence>
<dbReference type="RefSeq" id="WP_155347740.1">
    <property type="nucleotide sequence ID" value="NZ_BAAAHM010000009.1"/>
</dbReference>
<accession>A0A5M3XN90</accession>
<keyword evidence="6 7" id="KW-0472">Membrane</keyword>
<dbReference type="Proteomes" id="UP000377595">
    <property type="component" value="Unassembled WGS sequence"/>
</dbReference>
<keyword evidence="5 7" id="KW-1133">Transmembrane helix</keyword>
<evidence type="ECO:0000256" key="1">
    <source>
        <dbReference type="ARBA" id="ARBA00004651"/>
    </source>
</evidence>
<dbReference type="GO" id="GO:0016887">
    <property type="term" value="F:ATP hydrolysis activity"/>
    <property type="evidence" value="ECO:0007669"/>
    <property type="project" value="InterPro"/>
</dbReference>
<keyword evidence="4" id="KW-0067">ATP-binding</keyword>
<evidence type="ECO:0000313" key="11">
    <source>
        <dbReference type="Proteomes" id="UP000377595"/>
    </source>
</evidence>
<dbReference type="GO" id="GO:0005524">
    <property type="term" value="F:ATP binding"/>
    <property type="evidence" value="ECO:0007669"/>
    <property type="project" value="UniProtKB-KW"/>
</dbReference>
<feature type="domain" description="ABC transporter" evidence="8">
    <location>
        <begin position="346"/>
        <end position="596"/>
    </location>
</feature>
<dbReference type="InterPro" id="IPR036640">
    <property type="entry name" value="ABC1_TM_sf"/>
</dbReference>
<evidence type="ECO:0000259" key="9">
    <source>
        <dbReference type="PROSITE" id="PS50929"/>
    </source>
</evidence>
<dbReference type="PROSITE" id="PS50893">
    <property type="entry name" value="ABC_TRANSPORTER_2"/>
    <property type="match status" value="1"/>
</dbReference>
<dbReference type="PROSITE" id="PS00211">
    <property type="entry name" value="ABC_TRANSPORTER_1"/>
    <property type="match status" value="1"/>
</dbReference>
<dbReference type="InterPro" id="IPR003593">
    <property type="entry name" value="AAA+_ATPase"/>
</dbReference>
<keyword evidence="3" id="KW-0547">Nucleotide-binding</keyword>
<feature type="transmembrane region" description="Helical" evidence="7">
    <location>
        <begin position="58"/>
        <end position="76"/>
    </location>
</feature>
<evidence type="ECO:0000256" key="5">
    <source>
        <dbReference type="ARBA" id="ARBA00022989"/>
    </source>
</evidence>
<feature type="transmembrane region" description="Helical" evidence="7">
    <location>
        <begin position="166"/>
        <end position="185"/>
    </location>
</feature>
<evidence type="ECO:0000256" key="3">
    <source>
        <dbReference type="ARBA" id="ARBA00022741"/>
    </source>
</evidence>
<reference evidence="10 11" key="1">
    <citation type="submission" date="2019-10" db="EMBL/GenBank/DDBJ databases">
        <title>Whole genome shotgun sequence of Acrocarpospora pleiomorpha NBRC 16267.</title>
        <authorList>
            <person name="Ichikawa N."/>
            <person name="Kimura A."/>
            <person name="Kitahashi Y."/>
            <person name="Komaki H."/>
            <person name="Oguchi A."/>
        </authorList>
    </citation>
    <scope>NUCLEOTIDE SEQUENCE [LARGE SCALE GENOMIC DNA]</scope>
    <source>
        <strain evidence="10 11">NBRC 16267</strain>
    </source>
</reference>
<dbReference type="PANTHER" id="PTHR43394:SF1">
    <property type="entry name" value="ATP-BINDING CASSETTE SUB-FAMILY B MEMBER 10, MITOCHONDRIAL"/>
    <property type="match status" value="1"/>
</dbReference>
<comment type="caution">
    <text evidence="10">The sequence shown here is derived from an EMBL/GenBank/DDBJ whole genome shotgun (WGS) entry which is preliminary data.</text>
</comment>
<evidence type="ECO:0000256" key="2">
    <source>
        <dbReference type="ARBA" id="ARBA00022692"/>
    </source>
</evidence>
<dbReference type="InterPro" id="IPR003439">
    <property type="entry name" value="ABC_transporter-like_ATP-bd"/>
</dbReference>
<gene>
    <name evidence="10" type="ORF">Aple_056940</name>
</gene>
<dbReference type="Gene3D" id="1.20.1560.10">
    <property type="entry name" value="ABC transporter type 1, transmembrane domain"/>
    <property type="match status" value="1"/>
</dbReference>
<name>A0A5M3XN90_9ACTN</name>
<dbReference type="Gene3D" id="3.40.50.300">
    <property type="entry name" value="P-loop containing nucleotide triphosphate hydrolases"/>
    <property type="match status" value="1"/>
</dbReference>
<dbReference type="AlphaFoldDB" id="A0A5M3XN90"/>
<feature type="domain" description="ABC transmembrane type-1" evidence="9">
    <location>
        <begin position="27"/>
        <end position="312"/>
    </location>
</feature>
<dbReference type="SMART" id="SM00382">
    <property type="entry name" value="AAA"/>
    <property type="match status" value="1"/>
</dbReference>
<dbReference type="SUPFAM" id="SSF90123">
    <property type="entry name" value="ABC transporter transmembrane region"/>
    <property type="match status" value="1"/>
</dbReference>
<dbReference type="InterPro" id="IPR027417">
    <property type="entry name" value="P-loop_NTPase"/>
</dbReference>
<dbReference type="GO" id="GO:0015421">
    <property type="term" value="F:ABC-type oligopeptide transporter activity"/>
    <property type="evidence" value="ECO:0007669"/>
    <property type="project" value="TreeGrafter"/>
</dbReference>
<keyword evidence="11" id="KW-1185">Reference proteome</keyword>
<feature type="transmembrane region" description="Helical" evidence="7">
    <location>
        <begin position="251"/>
        <end position="274"/>
    </location>
</feature>
<organism evidence="10 11">
    <name type="scientific">Acrocarpospora pleiomorpha</name>
    <dbReference type="NCBI Taxonomy" id="90975"/>
    <lineage>
        <taxon>Bacteria</taxon>
        <taxon>Bacillati</taxon>
        <taxon>Actinomycetota</taxon>
        <taxon>Actinomycetes</taxon>
        <taxon>Streptosporangiales</taxon>
        <taxon>Streptosporangiaceae</taxon>
        <taxon>Acrocarpospora</taxon>
    </lineage>
</organism>
<dbReference type="SUPFAM" id="SSF52540">
    <property type="entry name" value="P-loop containing nucleoside triphosphate hydrolases"/>
    <property type="match status" value="1"/>
</dbReference>
<protein>
    <submittedName>
        <fullName evidence="10">Multidrug ABC transporter permease</fullName>
    </submittedName>
</protein>
<dbReference type="GO" id="GO:0005886">
    <property type="term" value="C:plasma membrane"/>
    <property type="evidence" value="ECO:0007669"/>
    <property type="project" value="UniProtKB-SubCell"/>
</dbReference>
<evidence type="ECO:0000256" key="6">
    <source>
        <dbReference type="ARBA" id="ARBA00023136"/>
    </source>
</evidence>
<keyword evidence="2 7" id="KW-0812">Transmembrane</keyword>
<evidence type="ECO:0000259" key="8">
    <source>
        <dbReference type="PROSITE" id="PS50893"/>
    </source>
</evidence>
<dbReference type="InterPro" id="IPR011527">
    <property type="entry name" value="ABC1_TM_dom"/>
</dbReference>
<dbReference type="PANTHER" id="PTHR43394">
    <property type="entry name" value="ATP-DEPENDENT PERMEASE MDL1, MITOCHONDRIAL"/>
    <property type="match status" value="1"/>
</dbReference>
<evidence type="ECO:0000256" key="4">
    <source>
        <dbReference type="ARBA" id="ARBA00022840"/>
    </source>
</evidence>
<comment type="subcellular location">
    <subcellularLocation>
        <location evidence="1">Cell membrane</location>
        <topology evidence="1">Multi-pass membrane protein</topology>
    </subcellularLocation>
</comment>
<feature type="transmembrane region" description="Helical" evidence="7">
    <location>
        <begin position="139"/>
        <end position="160"/>
    </location>
</feature>
<dbReference type="PROSITE" id="PS50929">
    <property type="entry name" value="ABC_TM1F"/>
    <property type="match status" value="1"/>
</dbReference>
<feature type="transmembrane region" description="Helical" evidence="7">
    <location>
        <begin position="25"/>
        <end position="46"/>
    </location>
</feature>
<dbReference type="Pfam" id="PF00005">
    <property type="entry name" value="ABC_tran"/>
    <property type="match status" value="1"/>
</dbReference>
<dbReference type="InterPro" id="IPR017871">
    <property type="entry name" value="ABC_transporter-like_CS"/>
</dbReference>
<sequence>MKSMRDSVHTTARAFTLAWQARSRLVILAVVIAVTTAAVPVTVAWLTKFILDAIVMNLPARTLLVLASLLATLGLVSKALVEGSRYCQSELDRLIALKAQSRLYVALNRLPGLAHFEDPAFLNQLQLAQTMGGRTPSQILSGFLAIAGAALGIAGFVGSLFSLSPIMAGVILISVGPTLLAEISLSRRRVSMHMRLGPLERREIFYAQLMTDGQAAKEVRLFGIGSFLHTRMVSERQAANAENRTLDRRDLVTQLALGGLAALIAGSGLVWTIIRAHDGALLVGDISMFIAAVGGMQGQLAGLIGQMARTHEQISLFRSFLAVESTEPDLVVAPHPVPVPSLSQSIRLHDVWFRYSEEHPWILRGASLEIPAGTSMGLVGLNGAGKSTIVKLLTRMYDPSAGRITWDGIDLRDFEPGELRARIGAVFQDFMAYDMSARENIAIGRLELMKDTLAIETAAHEAGIDETIHSLPRGYETLLTRLFIDESSQDGDTTGVFLSGGQWQRVALARAMLRRNSDLLILDEPSSGLDAEAEHEVHTRIATLRSGRTSVLVSHRLGSIRHADTLAVLHDGVFAEVGPHNELMTRNGLYARLFKLQASGYRDPIVTRA</sequence>
<proteinExistence type="predicted"/>